<dbReference type="Proteomes" id="UP000789901">
    <property type="component" value="Unassembled WGS sequence"/>
</dbReference>
<accession>A0ABN7X5Y6</accession>
<evidence type="ECO:0000313" key="2">
    <source>
        <dbReference type="Proteomes" id="UP000789901"/>
    </source>
</evidence>
<reference evidence="1 2" key="1">
    <citation type="submission" date="2021-06" db="EMBL/GenBank/DDBJ databases">
        <authorList>
            <person name="Kallberg Y."/>
            <person name="Tangrot J."/>
            <person name="Rosling A."/>
        </authorList>
    </citation>
    <scope>NUCLEOTIDE SEQUENCE [LARGE SCALE GENOMIC DNA]</scope>
    <source>
        <strain evidence="1 2">120-4 pot B 10/14</strain>
    </source>
</reference>
<comment type="caution">
    <text evidence="1">The sequence shown here is derived from an EMBL/GenBank/DDBJ whole genome shotgun (WGS) entry which is preliminary data.</text>
</comment>
<protein>
    <submittedName>
        <fullName evidence="1">29165_t:CDS:1</fullName>
    </submittedName>
</protein>
<feature type="non-terminal residue" evidence="1">
    <location>
        <position position="60"/>
    </location>
</feature>
<gene>
    <name evidence="1" type="ORF">GMARGA_LOCUS39183</name>
</gene>
<sequence length="60" mass="7111">MSRTKQVKKKQVTKVVRQNRTSYSVEQKKVVVSYAREYGRNKAEKNFNLDSSMVGRWMKV</sequence>
<organism evidence="1 2">
    <name type="scientific">Gigaspora margarita</name>
    <dbReference type="NCBI Taxonomy" id="4874"/>
    <lineage>
        <taxon>Eukaryota</taxon>
        <taxon>Fungi</taxon>
        <taxon>Fungi incertae sedis</taxon>
        <taxon>Mucoromycota</taxon>
        <taxon>Glomeromycotina</taxon>
        <taxon>Glomeromycetes</taxon>
        <taxon>Diversisporales</taxon>
        <taxon>Gigasporaceae</taxon>
        <taxon>Gigaspora</taxon>
    </lineage>
</organism>
<evidence type="ECO:0000313" key="1">
    <source>
        <dbReference type="EMBL" id="CAG8848448.1"/>
    </source>
</evidence>
<keyword evidence="2" id="KW-1185">Reference proteome</keyword>
<name>A0ABN7X5Y6_GIGMA</name>
<proteinExistence type="predicted"/>
<feature type="non-terminal residue" evidence="1">
    <location>
        <position position="1"/>
    </location>
</feature>
<dbReference type="EMBL" id="CAJVQB010092046">
    <property type="protein sequence ID" value="CAG8848448.1"/>
    <property type="molecule type" value="Genomic_DNA"/>
</dbReference>